<dbReference type="InParanoid" id="A0A059AS22"/>
<accession>A0A059AS22</accession>
<proteinExistence type="predicted"/>
<sequence length="96" mass="11029">MVTLHSVYISCSYVQFYLFLYPQCTLNTTMLIRKYFSPIFCSSLSEAKNLSSITGKRKHQLGSTLCNQLHHKSNNVVKMLLHKKFDVTELSSYSGK</sequence>
<dbReference type="AlphaFoldDB" id="A0A059AS22"/>
<dbReference type="Gramene" id="KCW56225">
    <property type="protein sequence ID" value="KCW56225"/>
    <property type="gene ID" value="EUGRSUZ_I01976"/>
</dbReference>
<name>A0A059AS22_EUCGR</name>
<gene>
    <name evidence="1" type="ORF">EUGRSUZ_I01976</name>
</gene>
<evidence type="ECO:0000313" key="1">
    <source>
        <dbReference type="EMBL" id="KCW56225.1"/>
    </source>
</evidence>
<organism evidence="1">
    <name type="scientific">Eucalyptus grandis</name>
    <name type="common">Flooded gum</name>
    <dbReference type="NCBI Taxonomy" id="71139"/>
    <lineage>
        <taxon>Eukaryota</taxon>
        <taxon>Viridiplantae</taxon>
        <taxon>Streptophyta</taxon>
        <taxon>Embryophyta</taxon>
        <taxon>Tracheophyta</taxon>
        <taxon>Spermatophyta</taxon>
        <taxon>Magnoliopsida</taxon>
        <taxon>eudicotyledons</taxon>
        <taxon>Gunneridae</taxon>
        <taxon>Pentapetalae</taxon>
        <taxon>rosids</taxon>
        <taxon>malvids</taxon>
        <taxon>Myrtales</taxon>
        <taxon>Myrtaceae</taxon>
        <taxon>Myrtoideae</taxon>
        <taxon>Eucalypteae</taxon>
        <taxon>Eucalyptus</taxon>
    </lineage>
</organism>
<dbReference type="EMBL" id="KK198761">
    <property type="protein sequence ID" value="KCW56225.1"/>
    <property type="molecule type" value="Genomic_DNA"/>
</dbReference>
<reference evidence="1" key="1">
    <citation type="submission" date="2013-07" db="EMBL/GenBank/DDBJ databases">
        <title>The genome of Eucalyptus grandis.</title>
        <authorList>
            <person name="Schmutz J."/>
            <person name="Hayes R."/>
            <person name="Myburg A."/>
            <person name="Tuskan G."/>
            <person name="Grattapaglia D."/>
            <person name="Rokhsar D.S."/>
        </authorList>
    </citation>
    <scope>NUCLEOTIDE SEQUENCE</scope>
    <source>
        <tissue evidence="1">Leaf extractions</tissue>
    </source>
</reference>
<protein>
    <submittedName>
        <fullName evidence="1">Uncharacterized protein</fullName>
    </submittedName>
</protein>